<dbReference type="EMBL" id="JARBHB010000004">
    <property type="protein sequence ID" value="KAJ8886412.1"/>
    <property type="molecule type" value="Genomic_DNA"/>
</dbReference>
<organism evidence="1 2">
    <name type="scientific">Dryococelus australis</name>
    <dbReference type="NCBI Taxonomy" id="614101"/>
    <lineage>
        <taxon>Eukaryota</taxon>
        <taxon>Metazoa</taxon>
        <taxon>Ecdysozoa</taxon>
        <taxon>Arthropoda</taxon>
        <taxon>Hexapoda</taxon>
        <taxon>Insecta</taxon>
        <taxon>Pterygota</taxon>
        <taxon>Neoptera</taxon>
        <taxon>Polyneoptera</taxon>
        <taxon>Phasmatodea</taxon>
        <taxon>Verophasmatodea</taxon>
        <taxon>Anareolatae</taxon>
        <taxon>Phasmatidae</taxon>
        <taxon>Eurycanthinae</taxon>
        <taxon>Dryococelus</taxon>
    </lineage>
</organism>
<dbReference type="Proteomes" id="UP001159363">
    <property type="component" value="Chromosome X"/>
</dbReference>
<protein>
    <submittedName>
        <fullName evidence="1">Uncharacterized protein</fullName>
    </submittedName>
</protein>
<dbReference type="PANTHER" id="PTHR11439:SF483">
    <property type="entry name" value="PEPTIDE SYNTHASE GLIP-LIKE, PUTATIVE (AFU_ORTHOLOGUE AFUA_3G12920)-RELATED"/>
    <property type="match status" value="1"/>
</dbReference>
<reference evidence="1 2" key="1">
    <citation type="submission" date="2023-02" db="EMBL/GenBank/DDBJ databases">
        <title>LHISI_Scaffold_Assembly.</title>
        <authorList>
            <person name="Stuart O.P."/>
            <person name="Cleave R."/>
            <person name="Magrath M.J.L."/>
            <person name="Mikheyev A.S."/>
        </authorList>
    </citation>
    <scope>NUCLEOTIDE SEQUENCE [LARGE SCALE GENOMIC DNA]</scope>
    <source>
        <strain evidence="1">Daus_M_001</strain>
        <tissue evidence="1">Leg muscle</tissue>
    </source>
</reference>
<dbReference type="PANTHER" id="PTHR11439">
    <property type="entry name" value="GAG-POL-RELATED RETROTRANSPOSON"/>
    <property type="match status" value="1"/>
</dbReference>
<accession>A0ABQ9HPW1</accession>
<dbReference type="CDD" id="cd09272">
    <property type="entry name" value="RNase_HI_RT_Ty1"/>
    <property type="match status" value="1"/>
</dbReference>
<keyword evidence="2" id="KW-1185">Reference proteome</keyword>
<gene>
    <name evidence="1" type="ORF">PR048_012623</name>
</gene>
<evidence type="ECO:0000313" key="1">
    <source>
        <dbReference type="EMBL" id="KAJ8886412.1"/>
    </source>
</evidence>
<comment type="caution">
    <text evidence="1">The sequence shown here is derived from an EMBL/GenBank/DDBJ whole genome shotgun (WGS) entry which is preliminary data.</text>
</comment>
<evidence type="ECO:0000313" key="2">
    <source>
        <dbReference type="Proteomes" id="UP001159363"/>
    </source>
</evidence>
<proteinExistence type="predicted"/>
<name>A0ABQ9HPW1_9NEOP</name>
<sequence>MLERFNVEECKTCPMPMEERIKVRETDAVLVVQFRELAGSLIYIFKISRPDITFTTSYLSRFLDHPTCPVWNAEKNVLRYLNGTMNSKLIYKTRPEEYDKVIGYAEADWGGDRTDHKSMSRMASFNCSNLLSWGSKKLQAVALSSAETEYIAGSLAATELL</sequence>